<evidence type="ECO:0000313" key="2">
    <source>
        <dbReference type="Proteomes" id="UP001163321"/>
    </source>
</evidence>
<proteinExistence type="predicted"/>
<comment type="caution">
    <text evidence="1">The sequence shown here is derived from an EMBL/GenBank/DDBJ whole genome shotgun (WGS) entry which is preliminary data.</text>
</comment>
<accession>A0ACC0VKM3</accession>
<sequence>MSLFVQRNQSQRFSDAAQQKLVDSVGHYIRLAKQGGSMLPITESTFQMLKDGLAMPFNVFGTKQKKRLLKWYNELIAIIGEDPEKAISSDVTSEPSITWNVMDINEDGYLSLVQVDSGETNDSFQVKKYSAEFNRIKKALENNEVIVATSGDEIKEIMIDNE</sequence>
<keyword evidence="2" id="KW-1185">Reference proteome</keyword>
<organism evidence="1 2">
    <name type="scientific">Peronosclerospora sorghi</name>
    <dbReference type="NCBI Taxonomy" id="230839"/>
    <lineage>
        <taxon>Eukaryota</taxon>
        <taxon>Sar</taxon>
        <taxon>Stramenopiles</taxon>
        <taxon>Oomycota</taxon>
        <taxon>Peronosporomycetes</taxon>
        <taxon>Peronosporales</taxon>
        <taxon>Peronosporaceae</taxon>
        <taxon>Peronosclerospora</taxon>
    </lineage>
</organism>
<name>A0ACC0VKM3_9STRA</name>
<reference evidence="1 2" key="1">
    <citation type="journal article" date="2022" name="bioRxiv">
        <title>The genome of the oomycete Peronosclerospora sorghi, a cosmopolitan pathogen of maize and sorghum, is inflated with dispersed pseudogenes.</title>
        <authorList>
            <person name="Fletcher K."/>
            <person name="Martin F."/>
            <person name="Isakeit T."/>
            <person name="Cavanaugh K."/>
            <person name="Magill C."/>
            <person name="Michelmore R."/>
        </authorList>
    </citation>
    <scope>NUCLEOTIDE SEQUENCE [LARGE SCALE GENOMIC DNA]</scope>
    <source>
        <strain evidence="1">P6</strain>
    </source>
</reference>
<dbReference type="EMBL" id="CM047587">
    <property type="protein sequence ID" value="KAI9906331.1"/>
    <property type="molecule type" value="Genomic_DNA"/>
</dbReference>
<dbReference type="Proteomes" id="UP001163321">
    <property type="component" value="Chromosome 8"/>
</dbReference>
<evidence type="ECO:0000313" key="1">
    <source>
        <dbReference type="EMBL" id="KAI9906331.1"/>
    </source>
</evidence>
<protein>
    <submittedName>
        <fullName evidence="1">Uncharacterized protein</fullName>
    </submittedName>
</protein>
<gene>
    <name evidence="1" type="ORF">PsorP6_003422</name>
</gene>